<dbReference type="Pfam" id="PF08386">
    <property type="entry name" value="Abhydrolase_4"/>
    <property type="match status" value="1"/>
</dbReference>
<gene>
    <name evidence="3" type="ORF">SAMN02927921_02403</name>
</gene>
<dbReference type="Gene3D" id="3.40.50.1820">
    <property type="entry name" value="alpha/beta hydrolase"/>
    <property type="match status" value="1"/>
</dbReference>
<reference evidence="3 4" key="1">
    <citation type="submission" date="2016-11" db="EMBL/GenBank/DDBJ databases">
        <authorList>
            <person name="Jaros S."/>
            <person name="Januszkiewicz K."/>
            <person name="Wedrychowicz H."/>
        </authorList>
    </citation>
    <scope>NUCLEOTIDE SEQUENCE [LARGE SCALE GENOMIC DNA]</scope>
    <source>
        <strain evidence="3 4">CGMCC 1.12145</strain>
    </source>
</reference>
<dbReference type="STRING" id="1150368.SAMN02927921_02403"/>
<evidence type="ECO:0000259" key="1">
    <source>
        <dbReference type="Pfam" id="PF08386"/>
    </source>
</evidence>
<dbReference type="PANTHER" id="PTHR43433:SF5">
    <property type="entry name" value="AB HYDROLASE-1 DOMAIN-CONTAINING PROTEIN"/>
    <property type="match status" value="1"/>
</dbReference>
<feature type="domain" description="AB hydrolase-1" evidence="2">
    <location>
        <begin position="89"/>
        <end position="184"/>
    </location>
</feature>
<dbReference type="InterPro" id="IPR029058">
    <property type="entry name" value="AB_hydrolase_fold"/>
</dbReference>
<dbReference type="Proteomes" id="UP000182248">
    <property type="component" value="Unassembled WGS sequence"/>
</dbReference>
<accession>A0A1K1QBC1</accession>
<dbReference type="InterPro" id="IPR000073">
    <property type="entry name" value="AB_hydrolase_1"/>
</dbReference>
<feature type="domain" description="Peptidase S33 tripeptidyl aminopeptidase-like C-terminal" evidence="1">
    <location>
        <begin position="230"/>
        <end position="278"/>
    </location>
</feature>
<dbReference type="Pfam" id="PF12697">
    <property type="entry name" value="Abhydrolase_6"/>
    <property type="match status" value="1"/>
</dbReference>
<dbReference type="AlphaFoldDB" id="A0A1K1QBC1"/>
<dbReference type="OrthoDB" id="9785847at2"/>
<dbReference type="InterPro" id="IPR013595">
    <property type="entry name" value="Pept_S33_TAP-like_C"/>
</dbReference>
<dbReference type="EMBL" id="FPJE01000012">
    <property type="protein sequence ID" value="SFW57012.1"/>
    <property type="molecule type" value="Genomic_DNA"/>
</dbReference>
<keyword evidence="4" id="KW-1185">Reference proteome</keyword>
<dbReference type="InterPro" id="IPR050471">
    <property type="entry name" value="AB_hydrolase"/>
</dbReference>
<proteinExistence type="predicted"/>
<evidence type="ECO:0000313" key="3">
    <source>
        <dbReference type="EMBL" id="SFW57012.1"/>
    </source>
</evidence>
<dbReference type="PANTHER" id="PTHR43433">
    <property type="entry name" value="HYDROLASE, ALPHA/BETA FOLD FAMILY PROTEIN"/>
    <property type="match status" value="1"/>
</dbReference>
<dbReference type="RefSeq" id="WP_072317616.1">
    <property type="nucleotide sequence ID" value="NZ_FPJE01000012.1"/>
</dbReference>
<protein>
    <submittedName>
        <fullName evidence="3">Pimeloyl-ACP methyl ester carboxylesterase</fullName>
    </submittedName>
</protein>
<name>A0A1K1QBC1_9FLAO</name>
<dbReference type="SUPFAM" id="SSF53474">
    <property type="entry name" value="alpha/beta-Hydrolases"/>
    <property type="match status" value="1"/>
</dbReference>
<organism evidence="3 4">
    <name type="scientific">Sinomicrobium oceani</name>
    <dbReference type="NCBI Taxonomy" id="1150368"/>
    <lineage>
        <taxon>Bacteria</taxon>
        <taxon>Pseudomonadati</taxon>
        <taxon>Bacteroidota</taxon>
        <taxon>Flavobacteriia</taxon>
        <taxon>Flavobacteriales</taxon>
        <taxon>Flavobacteriaceae</taxon>
        <taxon>Sinomicrobium</taxon>
    </lineage>
</organism>
<sequence length="289" mass="31894">MEDKANKEQYRQSVEIPSSIKYTGKFLQSMSPALATKFATRLFTTPLKYKLPKREQHMDEESTQTRETVPGLQKEIVVYTYGKGAKKALLVHGWSGRGTQLVKIADTLVRQGYTTISFDAPAHGKAAGKTSNMSEFIDAVLFLEEKYGPFDIAIGHSLGGMTVLNALKRGLQARKAVIIGAGDMVSDIAVDFVKTLGLKPEIGHNLKTSFDQRVGFDINQLSASIAARDVHIPVLVIHDKEDKDVPLSAAKHIVQHLNKGELMITEGLGHRKILGDTRVIEKIINFNEI</sequence>
<evidence type="ECO:0000313" key="4">
    <source>
        <dbReference type="Proteomes" id="UP000182248"/>
    </source>
</evidence>
<evidence type="ECO:0000259" key="2">
    <source>
        <dbReference type="Pfam" id="PF12697"/>
    </source>
</evidence>